<dbReference type="RefSeq" id="WP_155477259.1">
    <property type="nucleotide sequence ID" value="NZ_WNKU01000020.1"/>
</dbReference>
<organism evidence="1 2">
    <name type="scientific">Heliobacterium mobile</name>
    <name type="common">Heliobacillus mobilis</name>
    <dbReference type="NCBI Taxonomy" id="28064"/>
    <lineage>
        <taxon>Bacteria</taxon>
        <taxon>Bacillati</taxon>
        <taxon>Bacillota</taxon>
        <taxon>Clostridia</taxon>
        <taxon>Eubacteriales</taxon>
        <taxon>Heliobacteriaceae</taxon>
        <taxon>Heliobacterium</taxon>
    </lineage>
</organism>
<dbReference type="SUPFAM" id="SSF51726">
    <property type="entry name" value="UROD/MetE-like"/>
    <property type="match status" value="1"/>
</dbReference>
<accession>A0A6I3SMM8</accession>
<sequence length="357" mass="39959">MNIMITGMGSLPYESYEEAKALIARCCPEILHSPQLPEACREDQLLEQALAPWDRAGLIRRLPDGTAIVDRKADGFDEALLRFRSICNYGECGVDEPIEWYSNDESIFAQQSPNYRSWRQDLRDDTWPVRPSWLKAQLAGPLTAALFVKDEKGKPLFDNPQLRELMLMSAAHQATWLGSDLRQYCWPAMVFIDEPGLYTLGKIEYPMVTAEIVREFIETMTEALSPTGTLSGVHCCGNTDWSLMLTSPIHIISFDASRHFESFARYPEAIGSFLFRGGLLAWGIVPTDPDELAKVTAESLQQKLQGQLEVLEKAGVPGDALRRQMILTPACGYGSRSADDAEKGYAVLRELGELMDQ</sequence>
<comment type="caution">
    <text evidence="1">The sequence shown here is derived from an EMBL/GenBank/DDBJ whole genome shotgun (WGS) entry which is preliminary data.</text>
</comment>
<proteinExistence type="predicted"/>
<evidence type="ECO:0008006" key="3">
    <source>
        <dbReference type="Google" id="ProtNLM"/>
    </source>
</evidence>
<dbReference type="EMBL" id="WNKU01000020">
    <property type="protein sequence ID" value="MTV50169.1"/>
    <property type="molecule type" value="Genomic_DNA"/>
</dbReference>
<evidence type="ECO:0000313" key="1">
    <source>
        <dbReference type="EMBL" id="MTV50169.1"/>
    </source>
</evidence>
<name>A0A6I3SMM8_HELMO</name>
<evidence type="ECO:0000313" key="2">
    <source>
        <dbReference type="Proteomes" id="UP000430670"/>
    </source>
</evidence>
<gene>
    <name evidence="1" type="ORF">GJ688_14425</name>
</gene>
<dbReference type="Proteomes" id="UP000430670">
    <property type="component" value="Unassembled WGS sequence"/>
</dbReference>
<dbReference type="Gene3D" id="3.20.20.210">
    <property type="match status" value="1"/>
</dbReference>
<dbReference type="AlphaFoldDB" id="A0A6I3SMM8"/>
<protein>
    <recommendedName>
        <fullName evidence="3">Methionine synthase</fullName>
    </recommendedName>
</protein>
<dbReference type="InterPro" id="IPR038071">
    <property type="entry name" value="UROD/MetE-like_sf"/>
</dbReference>
<dbReference type="OrthoDB" id="144815at2"/>
<keyword evidence="2" id="KW-1185">Reference proteome</keyword>
<reference evidence="1 2" key="1">
    <citation type="submission" date="2019-11" db="EMBL/GenBank/DDBJ databases">
        <title>Whole-genome sequence of a the green, strictly anaerobic photosynthetic bacterium Heliobacillus mobilis DSM 6151.</title>
        <authorList>
            <person name="Kyndt J.A."/>
            <person name="Meyer T.E."/>
        </authorList>
    </citation>
    <scope>NUCLEOTIDE SEQUENCE [LARGE SCALE GENOMIC DNA]</scope>
    <source>
        <strain evidence="1 2">DSM 6151</strain>
    </source>
</reference>